<evidence type="ECO:0000313" key="4">
    <source>
        <dbReference type="Proteomes" id="UP000460157"/>
    </source>
</evidence>
<accession>A0A7K1UFN6</accession>
<sequence length="145" mass="16650">MNGQRIGYVRVNPVDQNDQGQLDGEVLDRIFTEEASGMDTDRPELVKMIRFVRDRDTVVVHSMDRLARHLEDLRSVVGRLTGKGVRVEFCKENLVFTEEDCPMATLMLSVLGALAEFDRSLIKERQREAIALARRRVVHPRSKRT</sequence>
<dbReference type="SUPFAM" id="SSF53041">
    <property type="entry name" value="Resolvase-like"/>
    <property type="match status" value="1"/>
</dbReference>
<dbReference type="Proteomes" id="UP000460157">
    <property type="component" value="Unassembled WGS sequence"/>
</dbReference>
<dbReference type="Pfam" id="PF00239">
    <property type="entry name" value="Resolvase"/>
    <property type="match status" value="1"/>
</dbReference>
<proteinExistence type="inferred from homology"/>
<dbReference type="PANTHER" id="PTHR30461:SF26">
    <property type="entry name" value="RESOLVASE HOMOLOG YNEB"/>
    <property type="match status" value="1"/>
</dbReference>
<evidence type="ECO:0000313" key="3">
    <source>
        <dbReference type="EMBL" id="MVT25285.1"/>
    </source>
</evidence>
<dbReference type="PROSITE" id="PS51736">
    <property type="entry name" value="RECOMBINASES_3"/>
    <property type="match status" value="1"/>
</dbReference>
<dbReference type="Gene3D" id="3.40.50.1390">
    <property type="entry name" value="Resolvase, N-terminal catalytic domain"/>
    <property type="match status" value="1"/>
</dbReference>
<organism evidence="3 4">
    <name type="scientific">Nesterenkonia alkaliphila</name>
    <dbReference type="NCBI Taxonomy" id="1463631"/>
    <lineage>
        <taxon>Bacteria</taxon>
        <taxon>Bacillati</taxon>
        <taxon>Actinomycetota</taxon>
        <taxon>Actinomycetes</taxon>
        <taxon>Micrococcales</taxon>
        <taxon>Micrococcaceae</taxon>
        <taxon>Nesterenkonia</taxon>
    </lineage>
</organism>
<dbReference type="InterPro" id="IPR050639">
    <property type="entry name" value="SSR_resolvase"/>
</dbReference>
<dbReference type="PANTHER" id="PTHR30461">
    <property type="entry name" value="DNA-INVERTASE FROM LAMBDOID PROPHAGE"/>
    <property type="match status" value="1"/>
</dbReference>
<name>A0A7K1UFN6_9MICC</name>
<evidence type="ECO:0000259" key="2">
    <source>
        <dbReference type="PROSITE" id="PS51736"/>
    </source>
</evidence>
<dbReference type="InterPro" id="IPR006119">
    <property type="entry name" value="Resolv_N"/>
</dbReference>
<dbReference type="GO" id="GO:0000150">
    <property type="term" value="F:DNA strand exchange activity"/>
    <property type="evidence" value="ECO:0007669"/>
    <property type="project" value="InterPro"/>
</dbReference>
<dbReference type="OrthoDB" id="128993at2"/>
<comment type="caution">
    <text evidence="3">The sequence shown here is derived from an EMBL/GenBank/DDBJ whole genome shotgun (WGS) entry which is preliminary data.</text>
</comment>
<protein>
    <submittedName>
        <fullName evidence="3">Recombinase family protein</fullName>
    </submittedName>
</protein>
<dbReference type="SMART" id="SM00857">
    <property type="entry name" value="Resolvase"/>
    <property type="match status" value="1"/>
</dbReference>
<dbReference type="CDD" id="cd03768">
    <property type="entry name" value="SR_ResInv"/>
    <property type="match status" value="1"/>
</dbReference>
<evidence type="ECO:0000256" key="1">
    <source>
        <dbReference type="ARBA" id="ARBA00009913"/>
    </source>
</evidence>
<gene>
    <name evidence="3" type="ORF">GNZ21_02735</name>
</gene>
<feature type="domain" description="Resolvase/invertase-type recombinase catalytic" evidence="2">
    <location>
        <begin position="4"/>
        <end position="137"/>
    </location>
</feature>
<dbReference type="AlphaFoldDB" id="A0A7K1UFN6"/>
<dbReference type="GO" id="GO:0003677">
    <property type="term" value="F:DNA binding"/>
    <property type="evidence" value="ECO:0007669"/>
    <property type="project" value="InterPro"/>
</dbReference>
<reference evidence="3 4" key="1">
    <citation type="submission" date="2019-12" db="EMBL/GenBank/DDBJ databases">
        <title>Nesterenkonia muleiensis sp. nov., a novel actinobacterium isolated from sap of Populus euphratica.</title>
        <authorList>
            <person name="Wang R."/>
        </authorList>
    </citation>
    <scope>NUCLEOTIDE SEQUENCE [LARGE SCALE GENOMIC DNA]</scope>
    <source>
        <strain evidence="3 4">F10</strain>
    </source>
</reference>
<keyword evidence="4" id="KW-1185">Reference proteome</keyword>
<comment type="similarity">
    <text evidence="1">Belongs to the site-specific recombinase resolvase family.</text>
</comment>
<dbReference type="EMBL" id="WRPM01000020">
    <property type="protein sequence ID" value="MVT25285.1"/>
    <property type="molecule type" value="Genomic_DNA"/>
</dbReference>
<dbReference type="InterPro" id="IPR036162">
    <property type="entry name" value="Resolvase-like_N_sf"/>
</dbReference>